<evidence type="ECO:0000259" key="4">
    <source>
        <dbReference type="PROSITE" id="PS50850"/>
    </source>
</evidence>
<dbReference type="Pfam" id="PF07690">
    <property type="entry name" value="MFS_1"/>
    <property type="match status" value="1"/>
</dbReference>
<comment type="caution">
    <text evidence="5">The sequence shown here is derived from an EMBL/GenBank/DDBJ whole genome shotgun (WGS) entry which is preliminary data.</text>
</comment>
<reference evidence="5" key="1">
    <citation type="submission" date="2022-07" db="EMBL/GenBank/DDBJ databases">
        <title>Phylogenomic reconstructions and comparative analyses of Kickxellomycotina fungi.</title>
        <authorList>
            <person name="Reynolds N.K."/>
            <person name="Stajich J.E."/>
            <person name="Barry K."/>
            <person name="Grigoriev I.V."/>
            <person name="Crous P."/>
            <person name="Smith M.E."/>
        </authorList>
    </citation>
    <scope>NUCLEOTIDE SEQUENCE</scope>
    <source>
        <strain evidence="5">NBRC 105414</strain>
    </source>
</reference>
<name>A0A9W8HBT7_9FUNG</name>
<comment type="similarity">
    <text evidence="2">Belongs to the major facilitator superfamily. Monocarboxylate porter (TC 2.A.1.13) family.</text>
</comment>
<dbReference type="AlphaFoldDB" id="A0A9W8HBT7"/>
<feature type="transmembrane region" description="Helical" evidence="3">
    <location>
        <begin position="228"/>
        <end position="249"/>
    </location>
</feature>
<dbReference type="PROSITE" id="PS50850">
    <property type="entry name" value="MFS"/>
    <property type="match status" value="1"/>
</dbReference>
<gene>
    <name evidence="5" type="ORF">H4R18_003504</name>
</gene>
<accession>A0A9W8HBT7</accession>
<keyword evidence="3" id="KW-1133">Transmembrane helix</keyword>
<dbReference type="GO" id="GO:0016020">
    <property type="term" value="C:membrane"/>
    <property type="evidence" value="ECO:0007669"/>
    <property type="project" value="UniProtKB-SubCell"/>
</dbReference>
<dbReference type="Gene3D" id="1.20.1250.20">
    <property type="entry name" value="MFS general substrate transporter like domains"/>
    <property type="match status" value="2"/>
</dbReference>
<dbReference type="PANTHER" id="PTHR11360">
    <property type="entry name" value="MONOCARBOXYLATE TRANSPORTER"/>
    <property type="match status" value="1"/>
</dbReference>
<dbReference type="Proteomes" id="UP001140217">
    <property type="component" value="Unassembled WGS sequence"/>
</dbReference>
<dbReference type="InterPro" id="IPR050327">
    <property type="entry name" value="Proton-linked_MCT"/>
</dbReference>
<keyword evidence="3" id="KW-0812">Transmembrane</keyword>
<keyword evidence="3" id="KW-0472">Membrane</keyword>
<feature type="transmembrane region" description="Helical" evidence="3">
    <location>
        <begin position="196"/>
        <end position="216"/>
    </location>
</feature>
<keyword evidence="6" id="KW-1185">Reference proteome</keyword>
<evidence type="ECO:0000313" key="6">
    <source>
        <dbReference type="Proteomes" id="UP001140217"/>
    </source>
</evidence>
<evidence type="ECO:0000313" key="5">
    <source>
        <dbReference type="EMBL" id="KAJ2780326.1"/>
    </source>
</evidence>
<evidence type="ECO:0000256" key="2">
    <source>
        <dbReference type="ARBA" id="ARBA00006727"/>
    </source>
</evidence>
<dbReference type="EMBL" id="JANBUL010000142">
    <property type="protein sequence ID" value="KAJ2780326.1"/>
    <property type="molecule type" value="Genomic_DNA"/>
</dbReference>
<feature type="transmembrane region" description="Helical" evidence="3">
    <location>
        <begin position="393"/>
        <end position="412"/>
    </location>
</feature>
<feature type="transmembrane region" description="Helical" evidence="3">
    <location>
        <begin position="107"/>
        <end position="126"/>
    </location>
</feature>
<feature type="transmembrane region" description="Helical" evidence="3">
    <location>
        <begin position="65"/>
        <end position="87"/>
    </location>
</feature>
<dbReference type="CDD" id="cd17353">
    <property type="entry name" value="MFS_OFA_like"/>
    <property type="match status" value="1"/>
</dbReference>
<dbReference type="SUPFAM" id="SSF103473">
    <property type="entry name" value="MFS general substrate transporter"/>
    <property type="match status" value="1"/>
</dbReference>
<sequence>MVNHQETVGDSILFSRVSLQGDCCGKQGLLSMIIDYYSHTEYRPTREQIERDRFVFFGLIRCQPWMVIPAGILIQFCYGSVYAWSIFNSPINRLVAANPDEPNKGSAEITFYIALGVLGLTGAIFGPWIETNHPRKSGIIGLVVFFSGHLTSALAVYMRMISLLYFGYGLVAGIGLGIGYVSTIDAVSKWWPRARGTASGCAVMGFGGGSLAFSAINKWLIDNTNLPLTFLILGSINFAVMLISVQFICPPPPGHNPDGVVVVDEGDETTAATTTRHAFGRDGADAEKGRRPRALAALPSAAQRQTLSVSLAEALQSRDYWLLYMAFLANIVFCLVVISNLPRLIDGLFGMGARNPRQPPLPAYIAVSIEGAFNMFGRVLVGVMSDLLGRKTVFLLLLAAQIVVLVFVPIAIHAGSFWGFLGLVWAATICYGGGFGMIPAFLSDMFGINNTSSCHGIILTAWSIASIAGGLAFTGIVNNFLAHGAHAYDERIYAVNFAWMLAVVLIGFVCCLFVRASIRDRMFPALPNQILRLRVFGRVFRVLGVRAGRSGASAEEPCADSSRQRCRLRTRFAEFEYLTKAEEQAAWEEYLTLRAVQHRLMTEHAAG</sequence>
<comment type="subcellular location">
    <subcellularLocation>
        <location evidence="1">Membrane</location>
        <topology evidence="1">Multi-pass membrane protein</topology>
    </subcellularLocation>
</comment>
<feature type="domain" description="Major facilitator superfamily (MFS) profile" evidence="4">
    <location>
        <begin position="64"/>
        <end position="519"/>
    </location>
</feature>
<proteinExistence type="inferred from homology"/>
<organism evidence="5 6">
    <name type="scientific">Coemansia javaensis</name>
    <dbReference type="NCBI Taxonomy" id="2761396"/>
    <lineage>
        <taxon>Eukaryota</taxon>
        <taxon>Fungi</taxon>
        <taxon>Fungi incertae sedis</taxon>
        <taxon>Zoopagomycota</taxon>
        <taxon>Kickxellomycotina</taxon>
        <taxon>Kickxellomycetes</taxon>
        <taxon>Kickxellales</taxon>
        <taxon>Kickxellaceae</taxon>
        <taxon>Coemansia</taxon>
    </lineage>
</organism>
<feature type="transmembrane region" description="Helical" evidence="3">
    <location>
        <begin position="418"/>
        <end position="442"/>
    </location>
</feature>
<evidence type="ECO:0000256" key="1">
    <source>
        <dbReference type="ARBA" id="ARBA00004141"/>
    </source>
</evidence>
<feature type="transmembrane region" description="Helical" evidence="3">
    <location>
        <begin position="321"/>
        <end position="341"/>
    </location>
</feature>
<dbReference type="InterPro" id="IPR020846">
    <property type="entry name" value="MFS_dom"/>
</dbReference>
<dbReference type="PANTHER" id="PTHR11360:SF317">
    <property type="entry name" value="MAJOR FACILITATOR SUPERFAMILY (MFS) PROFILE DOMAIN-CONTAINING PROTEIN-RELATED"/>
    <property type="match status" value="1"/>
</dbReference>
<feature type="transmembrane region" description="Helical" evidence="3">
    <location>
        <begin position="138"/>
        <end position="157"/>
    </location>
</feature>
<dbReference type="OrthoDB" id="410267at2759"/>
<dbReference type="InterPro" id="IPR011701">
    <property type="entry name" value="MFS"/>
</dbReference>
<dbReference type="GO" id="GO:0022857">
    <property type="term" value="F:transmembrane transporter activity"/>
    <property type="evidence" value="ECO:0007669"/>
    <property type="project" value="InterPro"/>
</dbReference>
<evidence type="ECO:0000256" key="3">
    <source>
        <dbReference type="SAM" id="Phobius"/>
    </source>
</evidence>
<dbReference type="InterPro" id="IPR036259">
    <property type="entry name" value="MFS_trans_sf"/>
</dbReference>
<feature type="transmembrane region" description="Helical" evidence="3">
    <location>
        <begin position="163"/>
        <end position="184"/>
    </location>
</feature>
<feature type="transmembrane region" description="Helical" evidence="3">
    <location>
        <begin position="497"/>
        <end position="518"/>
    </location>
</feature>
<protein>
    <recommendedName>
        <fullName evidence="4">Major facilitator superfamily (MFS) profile domain-containing protein</fullName>
    </recommendedName>
</protein>
<feature type="transmembrane region" description="Helical" evidence="3">
    <location>
        <begin position="454"/>
        <end position="477"/>
    </location>
</feature>